<comment type="caution">
    <text evidence="1">The sequence shown here is derived from an EMBL/GenBank/DDBJ whole genome shotgun (WGS) entry which is preliminary data.</text>
</comment>
<protein>
    <submittedName>
        <fullName evidence="1">Formylmethanofuran dehydrogenase subunit C</fullName>
        <ecNumber evidence="1">1.2.7.12</ecNumber>
    </submittedName>
</protein>
<name>A0A7W5E3V7_9BACT</name>
<dbReference type="PANTHER" id="PTHR39673">
    <property type="entry name" value="TUNGSTEN FORMYLMETHANOFURAN DEHYDROGENASE, SUBUNIT C (FWDC)"/>
    <property type="match status" value="1"/>
</dbReference>
<dbReference type="RefSeq" id="WP_184308557.1">
    <property type="nucleotide sequence ID" value="NZ_JACHXU010000026.1"/>
</dbReference>
<dbReference type="SUPFAM" id="SSF69336">
    <property type="entry name" value="Alpha subunit of glutamate synthase, C-terminal domain"/>
    <property type="match status" value="1"/>
</dbReference>
<organism evidence="1 2">
    <name type="scientific">Aporhodopirellula rubra</name>
    <dbReference type="NCBI Taxonomy" id="980271"/>
    <lineage>
        <taxon>Bacteria</taxon>
        <taxon>Pseudomonadati</taxon>
        <taxon>Planctomycetota</taxon>
        <taxon>Planctomycetia</taxon>
        <taxon>Pirellulales</taxon>
        <taxon>Pirellulaceae</taxon>
        <taxon>Aporhodopirellula</taxon>
    </lineage>
</organism>
<dbReference type="PANTHER" id="PTHR39673:SF5">
    <property type="entry name" value="TUNGSTEN-CONTAINING FORMYLMETHANOFURAN DEHYDROGENASE 2 SUBUNIT C"/>
    <property type="match status" value="1"/>
</dbReference>
<dbReference type="GO" id="GO:0015948">
    <property type="term" value="P:methanogenesis"/>
    <property type="evidence" value="ECO:0007669"/>
    <property type="project" value="InterPro"/>
</dbReference>
<dbReference type="InterPro" id="IPR017550">
    <property type="entry name" value="Formylmethanofuran_DH_suC"/>
</dbReference>
<dbReference type="GO" id="GO:0018493">
    <property type="term" value="F:formylmethanofuran dehydrogenase activity"/>
    <property type="evidence" value="ECO:0007669"/>
    <property type="project" value="UniProtKB-EC"/>
</dbReference>
<evidence type="ECO:0000313" key="1">
    <source>
        <dbReference type="EMBL" id="MBB3209726.1"/>
    </source>
</evidence>
<dbReference type="InterPro" id="IPR036485">
    <property type="entry name" value="Glu_synth_asu_C_sf"/>
</dbReference>
<dbReference type="Proteomes" id="UP000536179">
    <property type="component" value="Unassembled WGS sequence"/>
</dbReference>
<dbReference type="EC" id="1.2.7.12" evidence="1"/>
<dbReference type="EMBL" id="JACHXU010000026">
    <property type="protein sequence ID" value="MBB3209726.1"/>
    <property type="molecule type" value="Genomic_DNA"/>
</dbReference>
<proteinExistence type="predicted"/>
<keyword evidence="1" id="KW-0560">Oxidoreductase</keyword>
<sequence>MKEITLTVRSLQIEPVDVSDLKLDQLIENSANEIAKLSVRSAIYDFELGDLFDVDCRSIDHETPSLILRGDCKSIQRLGHQHCFGIIRVEGDIGDNCGTCMTGGKIMINGNAGDQLGGPSGARNIGMNGGIIAVSGSAGRFAGHRMRRGEIRIAGEAGDSLAAWQVAGTIFVGGTVGNHLAYGMRRGTVILGTPAQLPPSRFSLPVTLESPFEQILLGRAELKHDVPLLDRKKREHDLGENPWCVSRGDRTIGGIGEIWQPRI</sequence>
<dbReference type="AlphaFoldDB" id="A0A7W5E3V7"/>
<dbReference type="Gene3D" id="2.160.20.60">
    <property type="entry name" value="Glutamate synthase, alpha subunit, C-terminal domain"/>
    <property type="match status" value="1"/>
</dbReference>
<gene>
    <name evidence="1" type="ORF">FHS27_005566</name>
</gene>
<keyword evidence="2" id="KW-1185">Reference proteome</keyword>
<reference evidence="1 2" key="1">
    <citation type="submission" date="2020-08" db="EMBL/GenBank/DDBJ databases">
        <title>Genomic Encyclopedia of Type Strains, Phase III (KMG-III): the genomes of soil and plant-associated and newly described type strains.</title>
        <authorList>
            <person name="Whitman W."/>
        </authorList>
    </citation>
    <scope>NUCLEOTIDE SEQUENCE [LARGE SCALE GENOMIC DNA]</scope>
    <source>
        <strain evidence="1 2">CECT 8075</strain>
    </source>
</reference>
<evidence type="ECO:0000313" key="2">
    <source>
        <dbReference type="Proteomes" id="UP000536179"/>
    </source>
</evidence>
<accession>A0A7W5E3V7</accession>
<dbReference type="GO" id="GO:0046914">
    <property type="term" value="F:transition metal ion binding"/>
    <property type="evidence" value="ECO:0007669"/>
    <property type="project" value="InterPro"/>
</dbReference>
<dbReference type="NCBIfam" id="TIGR03122">
    <property type="entry name" value="one_C_dehyd_C"/>
    <property type="match status" value="1"/>
</dbReference>